<dbReference type="EMBL" id="JBITGY010000001">
    <property type="protein sequence ID" value="MFI6496463.1"/>
    <property type="molecule type" value="Genomic_DNA"/>
</dbReference>
<feature type="domain" description="ABM" evidence="1">
    <location>
        <begin position="6"/>
        <end position="94"/>
    </location>
</feature>
<evidence type="ECO:0000313" key="2">
    <source>
        <dbReference type="EMBL" id="MFI6496463.1"/>
    </source>
</evidence>
<dbReference type="InterPro" id="IPR011008">
    <property type="entry name" value="Dimeric_a/b-barrel"/>
</dbReference>
<proteinExistence type="predicted"/>
<dbReference type="Gene3D" id="3.30.70.100">
    <property type="match status" value="1"/>
</dbReference>
<comment type="caution">
    <text evidence="2">The sequence shown here is derived from an EMBL/GenBank/DDBJ whole genome shotgun (WGS) entry which is preliminary data.</text>
</comment>
<dbReference type="InterPro" id="IPR007138">
    <property type="entry name" value="ABM_dom"/>
</dbReference>
<dbReference type="PROSITE" id="PS51725">
    <property type="entry name" value="ABM"/>
    <property type="match status" value="1"/>
</dbReference>
<sequence>MASPGFRVILTMNIRSGMQEEFERVWRSVGAAVTDHPANLGHWLMRSTGDEGVYYICSDWVDERRFREFEESWEHGEHRALLHPYRESATITTMHVVGSLLKPAGEVA</sequence>
<dbReference type="EC" id="1.14.-.-" evidence="2"/>
<dbReference type="Proteomes" id="UP001612741">
    <property type="component" value="Unassembled WGS sequence"/>
</dbReference>
<dbReference type="RefSeq" id="WP_397078610.1">
    <property type="nucleotide sequence ID" value="NZ_JBITGY010000001.1"/>
</dbReference>
<keyword evidence="2" id="KW-0560">Oxidoreductase</keyword>
<gene>
    <name evidence="2" type="ORF">ACIBG2_03710</name>
</gene>
<protein>
    <submittedName>
        <fullName evidence="2">Antibiotic biosynthesis monooxygenase family protein</fullName>
        <ecNumber evidence="2">1.14.-.-</ecNumber>
    </submittedName>
</protein>
<keyword evidence="3" id="KW-1185">Reference proteome</keyword>
<name>A0ABW7YKN5_9ACTN</name>
<accession>A0ABW7YKN5</accession>
<dbReference type="GO" id="GO:0004497">
    <property type="term" value="F:monooxygenase activity"/>
    <property type="evidence" value="ECO:0007669"/>
    <property type="project" value="UniProtKB-KW"/>
</dbReference>
<evidence type="ECO:0000313" key="3">
    <source>
        <dbReference type="Proteomes" id="UP001612741"/>
    </source>
</evidence>
<reference evidence="2 3" key="1">
    <citation type="submission" date="2024-10" db="EMBL/GenBank/DDBJ databases">
        <title>The Natural Products Discovery Center: Release of the First 8490 Sequenced Strains for Exploring Actinobacteria Biosynthetic Diversity.</title>
        <authorList>
            <person name="Kalkreuter E."/>
            <person name="Kautsar S.A."/>
            <person name="Yang D."/>
            <person name="Bader C.D."/>
            <person name="Teijaro C.N."/>
            <person name="Fluegel L."/>
            <person name="Davis C.M."/>
            <person name="Simpson J.R."/>
            <person name="Lauterbach L."/>
            <person name="Steele A.D."/>
            <person name="Gui C."/>
            <person name="Meng S."/>
            <person name="Li G."/>
            <person name="Viehrig K."/>
            <person name="Ye F."/>
            <person name="Su P."/>
            <person name="Kiefer A.F."/>
            <person name="Nichols A."/>
            <person name="Cepeda A.J."/>
            <person name="Yan W."/>
            <person name="Fan B."/>
            <person name="Jiang Y."/>
            <person name="Adhikari A."/>
            <person name="Zheng C.-J."/>
            <person name="Schuster L."/>
            <person name="Cowan T.M."/>
            <person name="Smanski M.J."/>
            <person name="Chevrette M.G."/>
            <person name="De Carvalho L.P.S."/>
            <person name="Shen B."/>
        </authorList>
    </citation>
    <scope>NUCLEOTIDE SEQUENCE [LARGE SCALE GENOMIC DNA]</scope>
    <source>
        <strain evidence="2 3">NPDC050545</strain>
    </source>
</reference>
<evidence type="ECO:0000259" key="1">
    <source>
        <dbReference type="PROSITE" id="PS51725"/>
    </source>
</evidence>
<dbReference type="SUPFAM" id="SSF54909">
    <property type="entry name" value="Dimeric alpha+beta barrel"/>
    <property type="match status" value="1"/>
</dbReference>
<keyword evidence="2" id="KW-0503">Monooxygenase</keyword>
<organism evidence="2 3">
    <name type="scientific">Nonomuraea typhae</name>
    <dbReference type="NCBI Taxonomy" id="2603600"/>
    <lineage>
        <taxon>Bacteria</taxon>
        <taxon>Bacillati</taxon>
        <taxon>Actinomycetota</taxon>
        <taxon>Actinomycetes</taxon>
        <taxon>Streptosporangiales</taxon>
        <taxon>Streptosporangiaceae</taxon>
        <taxon>Nonomuraea</taxon>
    </lineage>
</organism>
<dbReference type="Pfam" id="PF03992">
    <property type="entry name" value="ABM"/>
    <property type="match status" value="1"/>
</dbReference>